<evidence type="ECO:0000313" key="1">
    <source>
        <dbReference type="EMBL" id="KAK7008004.1"/>
    </source>
</evidence>
<evidence type="ECO:0000313" key="2">
    <source>
        <dbReference type="Proteomes" id="UP001362999"/>
    </source>
</evidence>
<keyword evidence="2" id="KW-1185">Reference proteome</keyword>
<organism evidence="1 2">
    <name type="scientific">Favolaschia claudopus</name>
    <dbReference type="NCBI Taxonomy" id="2862362"/>
    <lineage>
        <taxon>Eukaryota</taxon>
        <taxon>Fungi</taxon>
        <taxon>Dikarya</taxon>
        <taxon>Basidiomycota</taxon>
        <taxon>Agaricomycotina</taxon>
        <taxon>Agaricomycetes</taxon>
        <taxon>Agaricomycetidae</taxon>
        <taxon>Agaricales</taxon>
        <taxon>Marasmiineae</taxon>
        <taxon>Mycenaceae</taxon>
        <taxon>Favolaschia</taxon>
    </lineage>
</organism>
<dbReference type="AlphaFoldDB" id="A0AAW0AFG2"/>
<protein>
    <submittedName>
        <fullName evidence="1">Uncharacterized protein</fullName>
    </submittedName>
</protein>
<accession>A0AAW0AFG2</accession>
<proteinExistence type="predicted"/>
<gene>
    <name evidence="1" type="ORF">R3P38DRAFT_2792110</name>
</gene>
<name>A0AAW0AFG2_9AGAR</name>
<comment type="caution">
    <text evidence="1">The sequence shown here is derived from an EMBL/GenBank/DDBJ whole genome shotgun (WGS) entry which is preliminary data.</text>
</comment>
<sequence length="237" mass="26889">MQGNSCGSAECRKTYPPLACPELSEGVVVEENEDMLVPSSRRAYLEKASMSTSLRLLPRTKTRFSHSQFRIGIRPRMIPIGMIPIQMEFTYDSEFTALPSPPKALLFRPLPVAVVWRRRLRADVGSDGVTMPPSMLRTYIAPSFGTGFFEDFLRILRPAVVDSELPDYNEELLYLHDEGSRDTRLWIELARALRLTVRCAFLVHKFIFDMAGSNSDWVFSGESGLGATVVMTLLYRW</sequence>
<dbReference type="EMBL" id="JAWWNJ010000069">
    <property type="protein sequence ID" value="KAK7008004.1"/>
    <property type="molecule type" value="Genomic_DNA"/>
</dbReference>
<dbReference type="Proteomes" id="UP001362999">
    <property type="component" value="Unassembled WGS sequence"/>
</dbReference>
<reference evidence="1 2" key="1">
    <citation type="journal article" date="2024" name="J Genomics">
        <title>Draft genome sequencing and assembly of Favolaschia claudopus CIRM-BRFM 2984 isolated from oak limbs.</title>
        <authorList>
            <person name="Navarro D."/>
            <person name="Drula E."/>
            <person name="Chaduli D."/>
            <person name="Cazenave R."/>
            <person name="Ahrendt S."/>
            <person name="Wang J."/>
            <person name="Lipzen A."/>
            <person name="Daum C."/>
            <person name="Barry K."/>
            <person name="Grigoriev I.V."/>
            <person name="Favel A."/>
            <person name="Rosso M.N."/>
            <person name="Martin F."/>
        </authorList>
    </citation>
    <scope>NUCLEOTIDE SEQUENCE [LARGE SCALE GENOMIC DNA]</scope>
    <source>
        <strain evidence="1 2">CIRM-BRFM 2984</strain>
    </source>
</reference>